<dbReference type="Pfam" id="PF01910">
    <property type="entry name" value="Thiamine_BP"/>
    <property type="match status" value="1"/>
</dbReference>
<dbReference type="PANTHER" id="PTHR33777:SF1">
    <property type="entry name" value="UPF0045 PROTEIN ECM15"/>
    <property type="match status" value="1"/>
</dbReference>
<evidence type="ECO:0000313" key="4">
    <source>
        <dbReference type="Proteomes" id="UP000248557"/>
    </source>
</evidence>
<proteinExistence type="inferred from homology"/>
<dbReference type="InterPro" id="IPR029756">
    <property type="entry name" value="MTH1187/YkoF-like"/>
</dbReference>
<reference evidence="3 4" key="1">
    <citation type="submission" date="2017-05" db="EMBL/GenBank/DDBJ databases">
        <title>Host range expansion of the Methanosphaera genus to humans and monogastric animals involves recent and extensive reduction in genome content.</title>
        <authorList>
            <person name="Hoedt E.C."/>
            <person name="Volmer J.G."/>
            <person name="Parks D.H."/>
            <person name="Rosewarne C.P."/>
            <person name="Denman S.E."/>
            <person name="Mcsweeney C.S."/>
            <person name="O Cuiv P."/>
            <person name="Hugenholtz P."/>
            <person name="Tyson G.W."/>
            <person name="Morrison M."/>
        </authorList>
    </citation>
    <scope>NUCLEOTIDE SEQUENCE [LARGE SCALE GENOMIC DNA]</scope>
    <source>
        <strain evidence="3 4">PA5</strain>
    </source>
</reference>
<gene>
    <name evidence="3" type="ORF">CA615_03365</name>
</gene>
<dbReference type="InterPro" id="IPR051614">
    <property type="entry name" value="UPF0045_domain"/>
</dbReference>
<comment type="similarity">
    <text evidence="1">Belongs to the UPF0045 family.</text>
</comment>
<dbReference type="EMBL" id="NGJK01000032">
    <property type="protein sequence ID" value="RAP03226.1"/>
    <property type="molecule type" value="Genomic_DNA"/>
</dbReference>
<sequence>MITADFAILPVGTDGTELKKFVTAAVQVIKDSNLNYQLTGMGTQIEANSYEELYPVLAKAQEAVFEAGIDRVYSVIKIDDRRDLENRTLDAKVDTVNKLLE</sequence>
<dbReference type="PANTHER" id="PTHR33777">
    <property type="entry name" value="UPF0045 PROTEIN ECM15"/>
    <property type="match status" value="1"/>
</dbReference>
<feature type="domain" description="Thiamine-binding protein" evidence="2">
    <location>
        <begin position="4"/>
        <end position="96"/>
    </location>
</feature>
<dbReference type="NCBIfam" id="TIGR00106">
    <property type="entry name" value="MTH1187 family thiamine-binding protein"/>
    <property type="match status" value="1"/>
</dbReference>
<dbReference type="GO" id="GO:0005829">
    <property type="term" value="C:cytosol"/>
    <property type="evidence" value="ECO:0007669"/>
    <property type="project" value="TreeGrafter"/>
</dbReference>
<dbReference type="Gene3D" id="3.30.70.930">
    <property type="match status" value="1"/>
</dbReference>
<dbReference type="InterPro" id="IPR002767">
    <property type="entry name" value="Thiamine_BP"/>
</dbReference>
<dbReference type="RefSeq" id="WP_112149460.1">
    <property type="nucleotide sequence ID" value="NZ_JAXJAF010000250.1"/>
</dbReference>
<organism evidence="3 4">
    <name type="scientific">Methanosphaera stadtmanae</name>
    <dbReference type="NCBI Taxonomy" id="2317"/>
    <lineage>
        <taxon>Archaea</taxon>
        <taxon>Methanobacteriati</taxon>
        <taxon>Methanobacteriota</taxon>
        <taxon>Methanomada group</taxon>
        <taxon>Methanobacteria</taxon>
        <taxon>Methanobacteriales</taxon>
        <taxon>Methanobacteriaceae</taxon>
        <taxon>Methanosphaera</taxon>
    </lineage>
</organism>
<protein>
    <recommendedName>
        <fullName evidence="2">Thiamine-binding protein domain-containing protein</fullName>
    </recommendedName>
</protein>
<dbReference type="Proteomes" id="UP000248557">
    <property type="component" value="Unassembled WGS sequence"/>
</dbReference>
<accession>A0A328Q6J9</accession>
<dbReference type="SUPFAM" id="SSF89957">
    <property type="entry name" value="MTH1187/YkoF-like"/>
    <property type="match status" value="1"/>
</dbReference>
<evidence type="ECO:0000313" key="3">
    <source>
        <dbReference type="EMBL" id="RAP03226.1"/>
    </source>
</evidence>
<name>A0A328Q6J9_9EURY</name>
<dbReference type="AlphaFoldDB" id="A0A328Q6J9"/>
<evidence type="ECO:0000256" key="1">
    <source>
        <dbReference type="ARBA" id="ARBA00010272"/>
    </source>
</evidence>
<evidence type="ECO:0000259" key="2">
    <source>
        <dbReference type="Pfam" id="PF01910"/>
    </source>
</evidence>
<comment type="caution">
    <text evidence="3">The sequence shown here is derived from an EMBL/GenBank/DDBJ whole genome shotgun (WGS) entry which is preliminary data.</text>
</comment>